<accession>A0ABV5F013</accession>
<dbReference type="RefSeq" id="WP_382381954.1">
    <property type="nucleotide sequence ID" value="NZ_JBHMEZ010000003.1"/>
</dbReference>
<gene>
    <name evidence="1" type="ORF">ACFFVB_06745</name>
</gene>
<evidence type="ECO:0000313" key="2">
    <source>
        <dbReference type="Proteomes" id="UP001589605"/>
    </source>
</evidence>
<organism evidence="1 2">
    <name type="scientific">Formosa undariae</name>
    <dbReference type="NCBI Taxonomy" id="1325436"/>
    <lineage>
        <taxon>Bacteria</taxon>
        <taxon>Pseudomonadati</taxon>
        <taxon>Bacteroidota</taxon>
        <taxon>Flavobacteriia</taxon>
        <taxon>Flavobacteriales</taxon>
        <taxon>Flavobacteriaceae</taxon>
        <taxon>Formosa</taxon>
    </lineage>
</organism>
<keyword evidence="2" id="KW-1185">Reference proteome</keyword>
<evidence type="ECO:0000313" key="1">
    <source>
        <dbReference type="EMBL" id="MFB9052776.1"/>
    </source>
</evidence>
<dbReference type="Proteomes" id="UP001589605">
    <property type="component" value="Unassembled WGS sequence"/>
</dbReference>
<name>A0ABV5F013_9FLAO</name>
<comment type="caution">
    <text evidence="1">The sequence shown here is derived from an EMBL/GenBank/DDBJ whole genome shotgun (WGS) entry which is preliminary data.</text>
</comment>
<dbReference type="InterPro" id="IPR017259">
    <property type="entry name" value="UCP037672"/>
</dbReference>
<dbReference type="EMBL" id="JBHMEZ010000003">
    <property type="protein sequence ID" value="MFB9052776.1"/>
    <property type="molecule type" value="Genomic_DNA"/>
</dbReference>
<dbReference type="Pfam" id="PF12650">
    <property type="entry name" value="DUF3784"/>
    <property type="match status" value="1"/>
</dbReference>
<proteinExistence type="predicted"/>
<protein>
    <submittedName>
        <fullName evidence="1">DUF3784 domain-containing protein</fullName>
    </submittedName>
</protein>
<reference evidence="1 2" key="1">
    <citation type="submission" date="2024-09" db="EMBL/GenBank/DDBJ databases">
        <authorList>
            <person name="Sun Q."/>
            <person name="Mori K."/>
        </authorList>
    </citation>
    <scope>NUCLEOTIDE SEQUENCE [LARGE SCALE GENOMIC DNA]</scope>
    <source>
        <strain evidence="1 2">CECT 8286</strain>
    </source>
</reference>
<sequence length="46" mass="5299">MSILFIIIEFIVTENNAKYLLSGYNTMSDDTQKKSRPIILHSVLLK</sequence>